<feature type="transmembrane region" description="Helical" evidence="6">
    <location>
        <begin position="32"/>
        <end position="53"/>
    </location>
</feature>
<dbReference type="AlphaFoldDB" id="A0A6A3C4C7"/>
<evidence type="ECO:0000313" key="9">
    <source>
        <dbReference type="Proteomes" id="UP000436088"/>
    </source>
</evidence>
<name>A0A6A3C4C7_HIBSY</name>
<dbReference type="Pfam" id="PF00892">
    <property type="entry name" value="EamA"/>
    <property type="match status" value="1"/>
</dbReference>
<evidence type="ECO:0000256" key="1">
    <source>
        <dbReference type="ARBA" id="ARBA00004141"/>
    </source>
</evidence>
<accession>A0A6A3C4C7</accession>
<evidence type="ECO:0000259" key="7">
    <source>
        <dbReference type="Pfam" id="PF00892"/>
    </source>
</evidence>
<comment type="caution">
    <text evidence="8">The sequence shown here is derived from an EMBL/GenBank/DDBJ whole genome shotgun (WGS) entry which is preliminary data.</text>
</comment>
<evidence type="ECO:0000313" key="8">
    <source>
        <dbReference type="EMBL" id="KAE8722082.1"/>
    </source>
</evidence>
<keyword evidence="4 6" id="KW-1133">Transmembrane helix</keyword>
<dbReference type="EMBL" id="VEPZ02000572">
    <property type="protein sequence ID" value="KAE8722082.1"/>
    <property type="molecule type" value="Genomic_DNA"/>
</dbReference>
<feature type="transmembrane region" description="Helical" evidence="6">
    <location>
        <begin position="117"/>
        <end position="136"/>
    </location>
</feature>
<protein>
    <recommendedName>
        <fullName evidence="6">WAT1-related protein</fullName>
    </recommendedName>
</protein>
<feature type="transmembrane region" description="Helical" evidence="6">
    <location>
        <begin position="92"/>
        <end position="111"/>
    </location>
</feature>
<dbReference type="GO" id="GO:0016020">
    <property type="term" value="C:membrane"/>
    <property type="evidence" value="ECO:0007669"/>
    <property type="project" value="UniProtKB-SubCell"/>
</dbReference>
<feature type="transmembrane region" description="Helical" evidence="6">
    <location>
        <begin position="259"/>
        <end position="277"/>
    </location>
</feature>
<dbReference type="SUPFAM" id="SSF103481">
    <property type="entry name" value="Multidrug resistance efflux transporter EmrE"/>
    <property type="match status" value="1"/>
</dbReference>
<reference evidence="8" key="1">
    <citation type="submission" date="2019-09" db="EMBL/GenBank/DDBJ databases">
        <title>Draft genome information of white flower Hibiscus syriacus.</title>
        <authorList>
            <person name="Kim Y.-M."/>
        </authorList>
    </citation>
    <scope>NUCLEOTIDE SEQUENCE [LARGE SCALE GENOMIC DNA]</scope>
    <source>
        <strain evidence="8">YM2019G1</strain>
    </source>
</reference>
<dbReference type="InterPro" id="IPR037185">
    <property type="entry name" value="EmrE-like"/>
</dbReference>
<evidence type="ECO:0000256" key="5">
    <source>
        <dbReference type="ARBA" id="ARBA00023136"/>
    </source>
</evidence>
<proteinExistence type="inferred from homology"/>
<feature type="domain" description="EamA" evidence="7">
    <location>
        <begin position="27"/>
        <end position="134"/>
    </location>
</feature>
<evidence type="ECO:0000256" key="2">
    <source>
        <dbReference type="ARBA" id="ARBA00007635"/>
    </source>
</evidence>
<evidence type="ECO:0000256" key="3">
    <source>
        <dbReference type="ARBA" id="ARBA00022692"/>
    </source>
</evidence>
<keyword evidence="9" id="KW-1185">Reference proteome</keyword>
<feature type="transmembrane region" description="Helical" evidence="6">
    <location>
        <begin position="59"/>
        <end position="85"/>
    </location>
</feature>
<dbReference type="Proteomes" id="UP000436088">
    <property type="component" value="Unassembled WGS sequence"/>
</dbReference>
<comment type="similarity">
    <text evidence="2 6">Belongs to the drug/metabolite transporter (DMT) superfamily. Plant drug/metabolite exporter (P-DME) (TC 2.A.7.4) family.</text>
</comment>
<dbReference type="InterPro" id="IPR000620">
    <property type="entry name" value="EamA_dom"/>
</dbReference>
<organism evidence="8 9">
    <name type="scientific">Hibiscus syriacus</name>
    <name type="common">Rose of Sharon</name>
    <dbReference type="NCBI Taxonomy" id="106335"/>
    <lineage>
        <taxon>Eukaryota</taxon>
        <taxon>Viridiplantae</taxon>
        <taxon>Streptophyta</taxon>
        <taxon>Embryophyta</taxon>
        <taxon>Tracheophyta</taxon>
        <taxon>Spermatophyta</taxon>
        <taxon>Magnoliopsida</taxon>
        <taxon>eudicotyledons</taxon>
        <taxon>Gunneridae</taxon>
        <taxon>Pentapetalae</taxon>
        <taxon>rosids</taxon>
        <taxon>malvids</taxon>
        <taxon>Malvales</taxon>
        <taxon>Malvaceae</taxon>
        <taxon>Malvoideae</taxon>
        <taxon>Hibiscus</taxon>
    </lineage>
</organism>
<sequence>MEDCYCNGSYQLRSGYNECAYEKILDDGVSRLIILMYRQAISAVSLAPIAYFWERPKLTAGVLCQLFLSALIGATLCLYSFLLGLQYTSSTFTCAFVNMVPAITFMLALPFGNKAGATKVIGTLVCIGGAMVLTLYKGKTLVGSDSGAAFHAENYADMMVSSKNTTERWAIGSCNSISHPKFDNREGLHQMDLERKTRTRNSGLHRTGMVGSGLCYAGLSWCVKQKGPVFTSPFTPLVQIFVAIFDFSILHGQIYFGRFASYFNPAFLIFIVVHQRFYMDMASNVRLSAMNSIIGSILVVIGLYILLWGRNREAEQTQQLKQTQIEEDSNAGAQV</sequence>
<comment type="subcellular location">
    <subcellularLocation>
        <location evidence="1 6">Membrane</location>
        <topology evidence="1 6">Multi-pass membrane protein</topology>
    </subcellularLocation>
</comment>
<dbReference type="GO" id="GO:0022857">
    <property type="term" value="F:transmembrane transporter activity"/>
    <property type="evidence" value="ECO:0007669"/>
    <property type="project" value="InterPro"/>
</dbReference>
<dbReference type="PANTHER" id="PTHR31218">
    <property type="entry name" value="WAT1-RELATED PROTEIN"/>
    <property type="match status" value="1"/>
</dbReference>
<feature type="transmembrane region" description="Helical" evidence="6">
    <location>
        <begin position="289"/>
        <end position="309"/>
    </location>
</feature>
<gene>
    <name evidence="8" type="ORF">F3Y22_tig00014370pilonHSYRG00009</name>
</gene>
<evidence type="ECO:0000256" key="6">
    <source>
        <dbReference type="RuleBase" id="RU363077"/>
    </source>
</evidence>
<evidence type="ECO:0000256" key="4">
    <source>
        <dbReference type="ARBA" id="ARBA00022989"/>
    </source>
</evidence>
<keyword evidence="3 6" id="KW-0812">Transmembrane</keyword>
<feature type="transmembrane region" description="Helical" evidence="6">
    <location>
        <begin position="233"/>
        <end position="252"/>
    </location>
</feature>
<dbReference type="InterPro" id="IPR030184">
    <property type="entry name" value="WAT1-related"/>
</dbReference>
<keyword evidence="5 6" id="KW-0472">Membrane</keyword>